<accession>A0A3S4A724</accession>
<dbReference type="GO" id="GO:0006310">
    <property type="term" value="P:DNA recombination"/>
    <property type="evidence" value="ECO:0007669"/>
    <property type="project" value="UniProtKB-KW"/>
</dbReference>
<dbReference type="SUPFAM" id="SSF56349">
    <property type="entry name" value="DNA breaking-rejoining enzymes"/>
    <property type="match status" value="1"/>
</dbReference>
<dbReference type="InterPro" id="IPR002104">
    <property type="entry name" value="Integrase_catalytic"/>
</dbReference>
<feature type="domain" description="Core-binding (CB)" evidence="6">
    <location>
        <begin position="19"/>
        <end position="97"/>
    </location>
</feature>
<name>A0A3S4A724_9MICO</name>
<feature type="region of interest" description="Disordered" evidence="4">
    <location>
        <begin position="283"/>
        <end position="305"/>
    </location>
</feature>
<dbReference type="GO" id="GO:0003677">
    <property type="term" value="F:DNA binding"/>
    <property type="evidence" value="ECO:0007669"/>
    <property type="project" value="UniProtKB-UniRule"/>
</dbReference>
<evidence type="ECO:0000259" key="6">
    <source>
        <dbReference type="PROSITE" id="PS51900"/>
    </source>
</evidence>
<dbReference type="EMBL" id="RZNB01000001">
    <property type="protein sequence ID" value="RWZ52945.1"/>
    <property type="molecule type" value="Genomic_DNA"/>
</dbReference>
<keyword evidence="2" id="KW-0233">DNA recombination</keyword>
<evidence type="ECO:0000256" key="4">
    <source>
        <dbReference type="SAM" id="MobiDB-lite"/>
    </source>
</evidence>
<evidence type="ECO:0000256" key="1">
    <source>
        <dbReference type="ARBA" id="ARBA00023125"/>
    </source>
</evidence>
<dbReference type="InterPro" id="IPR044068">
    <property type="entry name" value="CB"/>
</dbReference>
<comment type="caution">
    <text evidence="7">The sequence shown here is derived from an EMBL/GenBank/DDBJ whole genome shotgun (WGS) entry which is preliminary data.</text>
</comment>
<dbReference type="PANTHER" id="PTHR30349">
    <property type="entry name" value="PHAGE INTEGRASE-RELATED"/>
    <property type="match status" value="1"/>
</dbReference>
<evidence type="ECO:0000313" key="7">
    <source>
        <dbReference type="EMBL" id="RWZ52945.1"/>
    </source>
</evidence>
<reference evidence="7 8" key="1">
    <citation type="submission" date="2018-12" db="EMBL/GenBank/DDBJ databases">
        <authorList>
            <person name="Li F."/>
        </authorList>
    </citation>
    <scope>NUCLEOTIDE SEQUENCE [LARGE SCALE GENOMIC DNA]</scope>
    <source>
        <strain evidence="7 8">11W25H-1</strain>
    </source>
</reference>
<dbReference type="AlphaFoldDB" id="A0A3S4A724"/>
<dbReference type="Pfam" id="PF00589">
    <property type="entry name" value="Phage_integrase"/>
    <property type="match status" value="1"/>
</dbReference>
<dbReference type="OrthoDB" id="1822491at2"/>
<keyword evidence="1 3" id="KW-0238">DNA-binding</keyword>
<dbReference type="Gene3D" id="1.10.443.10">
    <property type="entry name" value="Intergrase catalytic core"/>
    <property type="match status" value="1"/>
</dbReference>
<dbReference type="PROSITE" id="PS51900">
    <property type="entry name" value="CB"/>
    <property type="match status" value="1"/>
</dbReference>
<organism evidence="7 8">
    <name type="scientific">Labedella phragmitis</name>
    <dbReference type="NCBI Taxonomy" id="2498849"/>
    <lineage>
        <taxon>Bacteria</taxon>
        <taxon>Bacillati</taxon>
        <taxon>Actinomycetota</taxon>
        <taxon>Actinomycetes</taxon>
        <taxon>Micrococcales</taxon>
        <taxon>Microbacteriaceae</taxon>
        <taxon>Labedella</taxon>
    </lineage>
</organism>
<dbReference type="InterPro" id="IPR050090">
    <property type="entry name" value="Tyrosine_recombinase_XerCD"/>
</dbReference>
<evidence type="ECO:0000313" key="8">
    <source>
        <dbReference type="Proteomes" id="UP000288547"/>
    </source>
</evidence>
<dbReference type="PANTHER" id="PTHR30349:SF64">
    <property type="entry name" value="PROPHAGE INTEGRASE INTD-RELATED"/>
    <property type="match status" value="1"/>
</dbReference>
<keyword evidence="8" id="KW-1185">Reference proteome</keyword>
<sequence>MTMRRRERPVRLDGTVIAHSWRGAIDDYLDAQRAGAYPATTVNARRQHLEHLARRTHVDPFELTPRELIAYAAAQSWMPETRRSRRNTLLSFYRWAIADGRAVTNPAEALPRVKAIIPPARPIPTPLYEAALRKADERTGLMLRLAYDAGLRRGEIAVVHSDDLMQDLDGWSLLVHGKGGKQRIVPLTRRLALDLRAAGYGYVFPGAIDGHLSPRRVSELAVDVLPTPWTIHTLRHSFGTRTHNLAGDTFVVQELLGHASPATTRRYVLTDRSRLRATVDAAAGYSSSSPYGRESRSAASSIGSR</sequence>
<protein>
    <submittedName>
        <fullName evidence="7">Integrase</fullName>
    </submittedName>
</protein>
<dbReference type="InterPro" id="IPR013762">
    <property type="entry name" value="Integrase-like_cat_sf"/>
</dbReference>
<dbReference type="PROSITE" id="PS51898">
    <property type="entry name" value="TYR_RECOMBINASE"/>
    <property type="match status" value="1"/>
</dbReference>
<dbReference type="Proteomes" id="UP000288547">
    <property type="component" value="Unassembled WGS sequence"/>
</dbReference>
<gene>
    <name evidence="7" type="ORF">ELQ90_03140</name>
</gene>
<proteinExistence type="predicted"/>
<evidence type="ECO:0000256" key="3">
    <source>
        <dbReference type="PROSITE-ProRule" id="PRU01248"/>
    </source>
</evidence>
<dbReference type="InterPro" id="IPR011010">
    <property type="entry name" value="DNA_brk_join_enz"/>
</dbReference>
<evidence type="ECO:0000256" key="2">
    <source>
        <dbReference type="ARBA" id="ARBA00023172"/>
    </source>
</evidence>
<dbReference type="GO" id="GO:0015074">
    <property type="term" value="P:DNA integration"/>
    <property type="evidence" value="ECO:0007669"/>
    <property type="project" value="InterPro"/>
</dbReference>
<dbReference type="RefSeq" id="WP_128493788.1">
    <property type="nucleotide sequence ID" value="NZ_RZNB01000001.1"/>
</dbReference>
<evidence type="ECO:0000259" key="5">
    <source>
        <dbReference type="PROSITE" id="PS51898"/>
    </source>
</evidence>
<feature type="domain" description="Tyr recombinase" evidence="5">
    <location>
        <begin position="119"/>
        <end position="280"/>
    </location>
</feature>